<accession>A0A7S4RTC7</accession>
<dbReference type="Gene3D" id="2.60.40.10">
    <property type="entry name" value="Immunoglobulins"/>
    <property type="match status" value="1"/>
</dbReference>
<dbReference type="Gene3D" id="2.130.10.80">
    <property type="entry name" value="Galactose oxidase/kelch, beta-propeller"/>
    <property type="match status" value="1"/>
</dbReference>
<dbReference type="InterPro" id="IPR013783">
    <property type="entry name" value="Ig-like_fold"/>
</dbReference>
<dbReference type="SUPFAM" id="SSF81296">
    <property type="entry name" value="E set domains"/>
    <property type="match status" value="1"/>
</dbReference>
<dbReference type="EMBL" id="HBNS01030560">
    <property type="protein sequence ID" value="CAE4624515.1"/>
    <property type="molecule type" value="Transcribed_RNA"/>
</dbReference>
<evidence type="ECO:0000313" key="3">
    <source>
        <dbReference type="EMBL" id="CAE4624515.1"/>
    </source>
</evidence>
<dbReference type="InterPro" id="IPR014756">
    <property type="entry name" value="Ig_E-set"/>
</dbReference>
<dbReference type="PANTHER" id="PTHR32208:SF21">
    <property type="entry name" value="LOW QUALITY PROTEIN: ALDEHYDE OXIDASE GLOX-LIKE"/>
    <property type="match status" value="1"/>
</dbReference>
<dbReference type="PANTHER" id="PTHR32208">
    <property type="entry name" value="SECRETED PROTEIN-RELATED"/>
    <property type="match status" value="1"/>
</dbReference>
<dbReference type="InterPro" id="IPR015202">
    <property type="entry name" value="GO-like_E_set"/>
</dbReference>
<dbReference type="Pfam" id="PF09118">
    <property type="entry name" value="GO-like_E_set"/>
    <property type="match status" value="1"/>
</dbReference>
<organism evidence="3">
    <name type="scientific">Ditylum brightwellii</name>
    <dbReference type="NCBI Taxonomy" id="49249"/>
    <lineage>
        <taxon>Eukaryota</taxon>
        <taxon>Sar</taxon>
        <taxon>Stramenopiles</taxon>
        <taxon>Ochrophyta</taxon>
        <taxon>Bacillariophyta</taxon>
        <taxon>Mediophyceae</taxon>
        <taxon>Lithodesmiophycidae</taxon>
        <taxon>Lithodesmiales</taxon>
        <taxon>Lithodesmiaceae</taxon>
        <taxon>Ditylum</taxon>
    </lineage>
</organism>
<proteinExistence type="predicted"/>
<evidence type="ECO:0000259" key="2">
    <source>
        <dbReference type="Pfam" id="PF09118"/>
    </source>
</evidence>
<reference evidence="3" key="1">
    <citation type="submission" date="2021-01" db="EMBL/GenBank/DDBJ databases">
        <authorList>
            <person name="Corre E."/>
            <person name="Pelletier E."/>
            <person name="Niang G."/>
            <person name="Scheremetjew M."/>
            <person name="Finn R."/>
            <person name="Kale V."/>
            <person name="Holt S."/>
            <person name="Cochrane G."/>
            <person name="Meng A."/>
            <person name="Brown T."/>
            <person name="Cohen L."/>
        </authorList>
    </citation>
    <scope>NUCLEOTIDE SEQUENCE</scope>
    <source>
        <strain evidence="3">GSO104</strain>
    </source>
</reference>
<feature type="domain" description="Galactose oxidase-like Early set" evidence="2">
    <location>
        <begin position="296"/>
        <end position="385"/>
    </location>
</feature>
<evidence type="ECO:0000256" key="1">
    <source>
        <dbReference type="SAM" id="MobiDB-lite"/>
    </source>
</evidence>
<name>A0A7S4RTC7_9STRA</name>
<protein>
    <recommendedName>
        <fullName evidence="2">Galactose oxidase-like Early set domain-containing protein</fullName>
    </recommendedName>
</protein>
<gene>
    <name evidence="3" type="ORF">DBRI00130_LOCUS23992</name>
</gene>
<dbReference type="SUPFAM" id="SSF50965">
    <property type="entry name" value="Galactose oxidase, central domain"/>
    <property type="match status" value="1"/>
</dbReference>
<feature type="region of interest" description="Disordered" evidence="1">
    <location>
        <begin position="56"/>
        <end position="75"/>
    </location>
</feature>
<dbReference type="AlphaFoldDB" id="A0A7S4RTC7"/>
<dbReference type="InterPro" id="IPR037293">
    <property type="entry name" value="Gal_Oxidase_central_sf"/>
</dbReference>
<dbReference type="InterPro" id="IPR011043">
    <property type="entry name" value="Gal_Oxase/kelch_b-propeller"/>
</dbReference>
<sequence>MGGDTRKPKSGLGINDVQEYDVKTKTIRSHPRGDMHYERWYATSINLPNGEIFVIGGADDGSNSENGKKNGSPFPEVYSPDTGFRVLTNAKVPNIANNPDETHWWYPYSYVNSKGDIIVMGPKGKNADIYRIRYEGKGSISRIGTKPFMAHSRTPCIMFRIDKVVCLDDKGNLWVADISDSSKVGWDKPNNIGQGRTNGSMAMLPDGRVAITGGNQSTKQAGNRLSTAEKSIQIWNPNTNNVVRGGEEKKARLYHSNLLVLPDATLVSSGGGAPGPEKNHNGQLYFPDYMSADTTRPIINDCPRNVESGNRFTMKVDDVSQIVQVTATKSGASSHSRNCDTRWIDLDFEIINDTTLRVKAEGNTIMIGGLWMVNLIDKNGVPSEAWLMGVDMAALP</sequence>